<protein>
    <submittedName>
        <fullName evidence="7">Radical SAM protein</fullName>
    </submittedName>
</protein>
<dbReference type="InterPro" id="IPR034474">
    <property type="entry name" value="Methyltransferase_Class_D"/>
</dbReference>
<evidence type="ECO:0000256" key="1">
    <source>
        <dbReference type="ARBA" id="ARBA00001966"/>
    </source>
</evidence>
<reference evidence="7 8" key="1">
    <citation type="submission" date="2024-06" db="EMBL/GenBank/DDBJ databases">
        <title>Chitinophaga defluvii sp. nov., isolated from municipal sewage.</title>
        <authorList>
            <person name="Zhang L."/>
        </authorList>
    </citation>
    <scope>NUCLEOTIDE SEQUENCE [LARGE SCALE GENOMIC DNA]</scope>
    <source>
        <strain evidence="7 8">H8</strain>
    </source>
</reference>
<evidence type="ECO:0000313" key="8">
    <source>
        <dbReference type="Proteomes" id="UP001549749"/>
    </source>
</evidence>
<accession>A0ABV2T6A1</accession>
<dbReference type="SUPFAM" id="SSF102114">
    <property type="entry name" value="Radical SAM enzymes"/>
    <property type="match status" value="1"/>
</dbReference>
<evidence type="ECO:0000256" key="3">
    <source>
        <dbReference type="ARBA" id="ARBA00022723"/>
    </source>
</evidence>
<dbReference type="PANTHER" id="PTHR43306:SF1">
    <property type="entry name" value="7,8-DIHYDRO-6-HYDROXYMETHYLPTERIN DIMETHYLTRANSFERASE"/>
    <property type="match status" value="1"/>
</dbReference>
<keyword evidence="3" id="KW-0479">Metal-binding</keyword>
<dbReference type="SFLD" id="SFLDS00029">
    <property type="entry name" value="Radical_SAM"/>
    <property type="match status" value="1"/>
</dbReference>
<evidence type="ECO:0000256" key="2">
    <source>
        <dbReference type="ARBA" id="ARBA00022691"/>
    </source>
</evidence>
<keyword evidence="2" id="KW-0949">S-adenosyl-L-methionine</keyword>
<dbReference type="InterPro" id="IPR007197">
    <property type="entry name" value="rSAM"/>
</dbReference>
<dbReference type="Pfam" id="PF04055">
    <property type="entry name" value="Radical_SAM"/>
    <property type="match status" value="1"/>
</dbReference>
<feature type="domain" description="Radical SAM core" evidence="6">
    <location>
        <begin position="89"/>
        <end position="305"/>
    </location>
</feature>
<comment type="cofactor">
    <cofactor evidence="1">
        <name>[4Fe-4S] cluster</name>
        <dbReference type="ChEBI" id="CHEBI:49883"/>
    </cofactor>
</comment>
<dbReference type="Pfam" id="PF23545">
    <property type="entry name" value="Zn_ribbon_HMPTM"/>
    <property type="match status" value="1"/>
</dbReference>
<dbReference type="SFLD" id="SFLDG01067">
    <property type="entry name" value="SPASM/twitch_domain_containing"/>
    <property type="match status" value="1"/>
</dbReference>
<organism evidence="7 8">
    <name type="scientific">Chitinophaga defluvii</name>
    <dbReference type="NCBI Taxonomy" id="3163343"/>
    <lineage>
        <taxon>Bacteria</taxon>
        <taxon>Pseudomonadati</taxon>
        <taxon>Bacteroidota</taxon>
        <taxon>Chitinophagia</taxon>
        <taxon>Chitinophagales</taxon>
        <taxon>Chitinophagaceae</taxon>
        <taxon>Chitinophaga</taxon>
    </lineage>
</organism>
<evidence type="ECO:0000313" key="7">
    <source>
        <dbReference type="EMBL" id="MET6998548.1"/>
    </source>
</evidence>
<dbReference type="SFLD" id="SFLDG01100">
    <property type="entry name" value="methyltransferase_(Class_D)"/>
    <property type="match status" value="1"/>
</dbReference>
<gene>
    <name evidence="7" type="ORF">ABR189_14285</name>
</gene>
<keyword evidence="5" id="KW-0411">Iron-sulfur</keyword>
<evidence type="ECO:0000259" key="6">
    <source>
        <dbReference type="PROSITE" id="PS51918"/>
    </source>
</evidence>
<comment type="caution">
    <text evidence="7">The sequence shown here is derived from an EMBL/GenBank/DDBJ whole genome shotgun (WGS) entry which is preliminary data.</text>
</comment>
<dbReference type="EMBL" id="JBEXAC010000002">
    <property type="protein sequence ID" value="MET6998548.1"/>
    <property type="molecule type" value="Genomic_DNA"/>
</dbReference>
<sequence>MPEKKYTYYDFTVSICSTCLRRVDAKVIFEDEKVYMIKHCAHHGTEKVLIATDIAYYKNTRNYNKPSEAPLKTNTRTHYGCPYDCGLCQDHEQHSCLSVIEVTDRCNLTCPTCYAMSSPHYGEHRTLEEIERMLDIIVENEGIPDVVQISGGEPTIHPQFFEILDIAKTKPIRHIMVNTNGIRIAKDKAFVERLASYMPDFEIYLQFDSFKPEALERMRGKDMTAIRKQALAHLNEFNLSTTLVVTLQKGVNDDELGAVIDYALQQRCVRGVTFQPTQIAGRVDDFNPATDRITLTEVRQRILAQSPVFNENDLIPVPCNPDALAMAYALKIDGQVFPLTRYVDPAVLLNNSKNTIVYEQDENLHRHILKIFSTGISTDAAVNDMQSLLCCLPQVQAPGLDYNNLFRIVIMRFIDAYDFDVRAIKKSCVHIVHKDGRIIPFETMNLFYRDDKENYLKELQKEREHPVITTNTL</sequence>
<name>A0ABV2T6A1_9BACT</name>
<dbReference type="Gene3D" id="3.20.20.70">
    <property type="entry name" value="Aldolase class I"/>
    <property type="match status" value="1"/>
</dbReference>
<keyword evidence="4" id="KW-0408">Iron</keyword>
<dbReference type="RefSeq" id="WP_354661192.1">
    <property type="nucleotide sequence ID" value="NZ_JBEXAC010000002.1"/>
</dbReference>
<dbReference type="PROSITE" id="PS51918">
    <property type="entry name" value="RADICAL_SAM"/>
    <property type="match status" value="1"/>
</dbReference>
<dbReference type="PANTHER" id="PTHR43306">
    <property type="entry name" value="7,8-DIHYDRO-6-HYDROXYMETHYLPTERIN DIMETHYLTRANSFERASE"/>
    <property type="match status" value="1"/>
</dbReference>
<dbReference type="InterPro" id="IPR058240">
    <property type="entry name" value="rSAM_sf"/>
</dbReference>
<dbReference type="Proteomes" id="UP001549749">
    <property type="component" value="Unassembled WGS sequence"/>
</dbReference>
<keyword evidence="8" id="KW-1185">Reference proteome</keyword>
<dbReference type="InterPro" id="IPR013785">
    <property type="entry name" value="Aldolase_TIM"/>
</dbReference>
<dbReference type="InterPro" id="IPR056488">
    <property type="entry name" value="Zn_ribbon_HMPTM"/>
</dbReference>
<dbReference type="CDD" id="cd01335">
    <property type="entry name" value="Radical_SAM"/>
    <property type="match status" value="1"/>
</dbReference>
<evidence type="ECO:0000256" key="5">
    <source>
        <dbReference type="ARBA" id="ARBA00023014"/>
    </source>
</evidence>
<proteinExistence type="predicted"/>
<evidence type="ECO:0000256" key="4">
    <source>
        <dbReference type="ARBA" id="ARBA00023004"/>
    </source>
</evidence>